<dbReference type="AlphaFoldDB" id="A0A318NM43"/>
<dbReference type="OrthoDB" id="3784113at2"/>
<proteinExistence type="predicted"/>
<reference evidence="1 2" key="1">
    <citation type="submission" date="2018-03" db="EMBL/GenBank/DDBJ databases">
        <title>Bioinformatic expansion and discovery of thiopeptide antibiotics.</title>
        <authorList>
            <person name="Schwalen C.J."/>
            <person name="Hudson G.A."/>
            <person name="Mitchell D.A."/>
        </authorList>
    </citation>
    <scope>NUCLEOTIDE SEQUENCE [LARGE SCALE GENOMIC DNA]</scope>
    <source>
        <strain evidence="1 2">NRRL 8041</strain>
    </source>
</reference>
<evidence type="ECO:0000313" key="2">
    <source>
        <dbReference type="Proteomes" id="UP000248333"/>
    </source>
</evidence>
<comment type="caution">
    <text evidence="1">The sequence shown here is derived from an EMBL/GenBank/DDBJ whole genome shotgun (WGS) entry which is preliminary data.</text>
</comment>
<gene>
    <name evidence="1" type="ORF">C7C45_08855</name>
</gene>
<dbReference type="RefSeq" id="WP_110563123.1">
    <property type="nucleotide sequence ID" value="NZ_PYBV01000011.1"/>
</dbReference>
<dbReference type="Proteomes" id="UP000248333">
    <property type="component" value="Unassembled WGS sequence"/>
</dbReference>
<evidence type="ECO:0000313" key="1">
    <source>
        <dbReference type="EMBL" id="PYC72535.1"/>
    </source>
</evidence>
<organism evidence="1 2">
    <name type="scientific">Micromonospora arborensis</name>
    <dbReference type="NCBI Taxonomy" id="2116518"/>
    <lineage>
        <taxon>Bacteria</taxon>
        <taxon>Bacillati</taxon>
        <taxon>Actinomycetota</taxon>
        <taxon>Actinomycetes</taxon>
        <taxon>Micromonosporales</taxon>
        <taxon>Micromonosporaceae</taxon>
        <taxon>Micromonospora</taxon>
    </lineage>
</organism>
<sequence>MERDTLIVHLGAERGDVYESCRDALRAGYDFKVFDGAVPVGALVTTYRRRERHTRMRGIRTLGFAQAVDRLVSAEELGELLIGQVGGVETPWFYQLFLAPDASRLVACLAVSQDREDASRL</sequence>
<name>A0A318NM43_9ACTN</name>
<dbReference type="EMBL" id="PYBV01000011">
    <property type="protein sequence ID" value="PYC72535.1"/>
    <property type="molecule type" value="Genomic_DNA"/>
</dbReference>
<accession>A0A318NM43</accession>
<protein>
    <submittedName>
        <fullName evidence="1">Uncharacterized protein</fullName>
    </submittedName>
</protein>
<keyword evidence="2" id="KW-1185">Reference proteome</keyword>